<evidence type="ECO:0000313" key="3">
    <source>
        <dbReference type="EMBL" id="UMM39710.1"/>
    </source>
</evidence>
<keyword evidence="4" id="KW-1185">Reference proteome</keyword>
<sequence>MEKLAQLANAKKNIRATFIDALIKSSHSLQIVAPEKVEKVEEDDEESIPQCSKTAKGVSMFHTAKFIVDATKDPIVCCECKKEFYNPTRFADHVIDHERNVKIRNICRLTQTIPIKSQAILAESLRRRNLKTFIRKGFENCPSELKCSIISPMFKYLGNRDLKVYLGPVPNKPELISVQLSIHRKKHNVHFDISSIQRKIIQLRRQKQQRIQIKEEAKFASECIQQIAIPDIVLKQRTKEESTCLAKALSLPEGFTQDQLMMAISKMDGYKPSPPKEEASAGVSMNGRKRHYTQSRDYFSITAKRPCTSQKMEQEEEDDDFEDALE</sequence>
<dbReference type="EMBL" id="CP092625">
    <property type="protein sequence ID" value="UMM39710.1"/>
    <property type="molecule type" value="Genomic_DNA"/>
</dbReference>
<feature type="compositionally biased region" description="Acidic residues" evidence="1">
    <location>
        <begin position="314"/>
        <end position="326"/>
    </location>
</feature>
<dbReference type="InterPro" id="IPR013087">
    <property type="entry name" value="Znf_C2H2_type"/>
</dbReference>
<organism evidence="3 4">
    <name type="scientific">Caenorhabditis briggsae</name>
    <dbReference type="NCBI Taxonomy" id="6238"/>
    <lineage>
        <taxon>Eukaryota</taxon>
        <taxon>Metazoa</taxon>
        <taxon>Ecdysozoa</taxon>
        <taxon>Nematoda</taxon>
        <taxon>Chromadorea</taxon>
        <taxon>Rhabditida</taxon>
        <taxon>Rhabditina</taxon>
        <taxon>Rhabditomorpha</taxon>
        <taxon>Rhabditoidea</taxon>
        <taxon>Rhabditidae</taxon>
        <taxon>Peloderinae</taxon>
        <taxon>Caenorhabditis</taxon>
    </lineage>
</organism>
<feature type="domain" description="C2H2-type" evidence="2">
    <location>
        <begin position="77"/>
        <end position="97"/>
    </location>
</feature>
<dbReference type="Proteomes" id="UP000829354">
    <property type="component" value="Chromosome X"/>
</dbReference>
<name>A0AAE9FF28_CAEBR</name>
<evidence type="ECO:0000313" key="4">
    <source>
        <dbReference type="Proteomes" id="UP000829354"/>
    </source>
</evidence>
<dbReference type="PANTHER" id="PTHR34850:SF3">
    <property type="entry name" value="C2H2-TYPE DOMAIN-CONTAINING PROTEIN-RELATED"/>
    <property type="match status" value="1"/>
</dbReference>
<reference evidence="3 4" key="1">
    <citation type="submission" date="2022-04" db="EMBL/GenBank/DDBJ databases">
        <title>Chromosome-level reference genomes for two strains of Caenorhabditis briggsae: an improved platform for comparative genomics.</title>
        <authorList>
            <person name="Stevens L."/>
            <person name="Andersen E."/>
        </authorList>
    </citation>
    <scope>NUCLEOTIDE SEQUENCE [LARGE SCALE GENOMIC DNA]</scope>
    <source>
        <strain evidence="3">VX34</strain>
        <tissue evidence="3">Whole-organism</tissue>
    </source>
</reference>
<evidence type="ECO:0000256" key="1">
    <source>
        <dbReference type="SAM" id="MobiDB-lite"/>
    </source>
</evidence>
<evidence type="ECO:0000259" key="2">
    <source>
        <dbReference type="PROSITE" id="PS00028"/>
    </source>
</evidence>
<feature type="region of interest" description="Disordered" evidence="1">
    <location>
        <begin position="303"/>
        <end position="326"/>
    </location>
</feature>
<dbReference type="AlphaFoldDB" id="A0AAE9FF28"/>
<dbReference type="PROSITE" id="PS00028">
    <property type="entry name" value="ZINC_FINGER_C2H2_1"/>
    <property type="match status" value="1"/>
</dbReference>
<accession>A0AAE9FF28</accession>
<protein>
    <recommendedName>
        <fullName evidence="2">C2H2-type domain-containing protein</fullName>
    </recommendedName>
</protein>
<gene>
    <name evidence="3" type="ORF">L5515_016640</name>
</gene>
<proteinExistence type="predicted"/>
<dbReference type="PANTHER" id="PTHR34850">
    <property type="entry name" value="PROTEIN CBG21297"/>
    <property type="match status" value="1"/>
</dbReference>